<evidence type="ECO:0000256" key="2">
    <source>
        <dbReference type="ARBA" id="ARBA00022840"/>
    </source>
</evidence>
<comment type="subunit">
    <text evidence="6">Homotetramer.</text>
</comment>
<comment type="catalytic activity">
    <reaction evidence="6">
        <text>(6S)-NADHX + ADP = AMP + phosphate + NADH + H(+)</text>
        <dbReference type="Rhea" id="RHEA:32223"/>
        <dbReference type="ChEBI" id="CHEBI:15378"/>
        <dbReference type="ChEBI" id="CHEBI:43474"/>
        <dbReference type="ChEBI" id="CHEBI:57945"/>
        <dbReference type="ChEBI" id="CHEBI:64074"/>
        <dbReference type="ChEBI" id="CHEBI:456215"/>
        <dbReference type="ChEBI" id="CHEBI:456216"/>
        <dbReference type="EC" id="4.2.1.136"/>
    </reaction>
</comment>
<keyword evidence="5 6" id="KW-0456">Lyase</keyword>
<feature type="region of interest" description="Disordered" evidence="7">
    <location>
        <begin position="1"/>
        <end position="26"/>
    </location>
</feature>
<keyword evidence="2 6" id="KW-0067">ATP-binding</keyword>
<gene>
    <name evidence="6 9" type="primary">nnrD</name>
    <name evidence="9" type="ORF">GCM10009721_03320</name>
</gene>
<dbReference type="EC" id="4.2.1.136" evidence="6"/>
<protein>
    <recommendedName>
        <fullName evidence="6">ADP-dependent (S)-NAD(P)H-hydrate dehydratase</fullName>
        <ecNumber evidence="6">4.2.1.136</ecNumber>
    </recommendedName>
    <alternativeName>
        <fullName evidence="6">ADP-dependent NAD(P)HX dehydratase</fullName>
    </alternativeName>
</protein>
<evidence type="ECO:0000256" key="4">
    <source>
        <dbReference type="ARBA" id="ARBA00023027"/>
    </source>
</evidence>
<keyword evidence="4 6" id="KW-0520">NAD</keyword>
<proteinExistence type="inferred from homology"/>
<dbReference type="HAMAP" id="MF_01965">
    <property type="entry name" value="NADHX_dehydratase"/>
    <property type="match status" value="1"/>
</dbReference>
<evidence type="ECO:0000259" key="8">
    <source>
        <dbReference type="PROSITE" id="PS51383"/>
    </source>
</evidence>
<feature type="binding site" evidence="6">
    <location>
        <position position="44"/>
    </location>
    <ligand>
        <name>(6S)-NADPHX</name>
        <dbReference type="ChEBI" id="CHEBI:64076"/>
    </ligand>
</feature>
<evidence type="ECO:0000313" key="10">
    <source>
        <dbReference type="Proteomes" id="UP000623461"/>
    </source>
</evidence>
<evidence type="ECO:0000256" key="3">
    <source>
        <dbReference type="ARBA" id="ARBA00022857"/>
    </source>
</evidence>
<comment type="function">
    <text evidence="6">Catalyzes the dehydration of the S-form of NAD(P)HX at the expense of ADP, which is converted to AMP. Together with NAD(P)HX epimerase, which catalyzes the epimerization of the S- and R-forms, the enzyme allows the repair of both epimers of NAD(P)HX, a damaged form of NAD(P)H that is a result of enzymatic or heat-dependent hydration.</text>
</comment>
<comment type="caution">
    <text evidence="9">The sequence shown here is derived from an EMBL/GenBank/DDBJ whole genome shotgun (WGS) entry which is preliminary data.</text>
</comment>
<dbReference type="InterPro" id="IPR029056">
    <property type="entry name" value="Ribokinase-like"/>
</dbReference>
<evidence type="ECO:0000313" key="9">
    <source>
        <dbReference type="EMBL" id="GGM82188.1"/>
    </source>
</evidence>
<evidence type="ECO:0000256" key="5">
    <source>
        <dbReference type="ARBA" id="ARBA00023239"/>
    </source>
</evidence>
<keyword evidence="10" id="KW-1185">Reference proteome</keyword>
<feature type="binding site" evidence="6">
    <location>
        <position position="115"/>
    </location>
    <ligand>
        <name>(6S)-NADPHX</name>
        <dbReference type="ChEBI" id="CHEBI:64076"/>
    </ligand>
</feature>
<name>A0ABQ2HHU2_9MICO</name>
<dbReference type="InterPro" id="IPR000631">
    <property type="entry name" value="CARKD"/>
</dbReference>
<keyword evidence="1 6" id="KW-0547">Nucleotide-binding</keyword>
<evidence type="ECO:0000256" key="7">
    <source>
        <dbReference type="SAM" id="MobiDB-lite"/>
    </source>
</evidence>
<dbReference type="Proteomes" id="UP000623461">
    <property type="component" value="Unassembled WGS sequence"/>
</dbReference>
<evidence type="ECO:0000256" key="6">
    <source>
        <dbReference type="HAMAP-Rule" id="MF_01965"/>
    </source>
</evidence>
<dbReference type="Gene3D" id="3.40.1190.20">
    <property type="match status" value="1"/>
</dbReference>
<comment type="similarity">
    <text evidence="6">Belongs to the NnrD/CARKD family.</text>
</comment>
<feature type="binding site" evidence="6">
    <location>
        <position position="232"/>
    </location>
    <ligand>
        <name>AMP</name>
        <dbReference type="ChEBI" id="CHEBI:456215"/>
    </ligand>
</feature>
<feature type="binding site" evidence="6">
    <location>
        <position position="233"/>
    </location>
    <ligand>
        <name>(6S)-NADPHX</name>
        <dbReference type="ChEBI" id="CHEBI:64076"/>
    </ligand>
</feature>
<reference evidence="10" key="1">
    <citation type="journal article" date="2019" name="Int. J. Syst. Evol. Microbiol.">
        <title>The Global Catalogue of Microorganisms (GCM) 10K type strain sequencing project: providing services to taxonomists for standard genome sequencing and annotation.</title>
        <authorList>
            <consortium name="The Broad Institute Genomics Platform"/>
            <consortium name="The Broad Institute Genome Sequencing Center for Infectious Disease"/>
            <person name="Wu L."/>
            <person name="Ma J."/>
        </authorList>
    </citation>
    <scope>NUCLEOTIDE SEQUENCE [LARGE SCALE GENOMIC DNA]</scope>
    <source>
        <strain evidence="10">JCM 1365</strain>
    </source>
</reference>
<dbReference type="Pfam" id="PF01256">
    <property type="entry name" value="Carb_kinase"/>
    <property type="match status" value="1"/>
</dbReference>
<dbReference type="SUPFAM" id="SSF53613">
    <property type="entry name" value="Ribokinase-like"/>
    <property type="match status" value="1"/>
</dbReference>
<comment type="caution">
    <text evidence="6">Lacks conserved residue(s) required for the propagation of feature annotation.</text>
</comment>
<dbReference type="CDD" id="cd01171">
    <property type="entry name" value="YXKO-related"/>
    <property type="match status" value="1"/>
</dbReference>
<comment type="catalytic activity">
    <reaction evidence="6">
        <text>(6S)-NADPHX + ADP = AMP + phosphate + NADPH + H(+)</text>
        <dbReference type="Rhea" id="RHEA:32235"/>
        <dbReference type="ChEBI" id="CHEBI:15378"/>
        <dbReference type="ChEBI" id="CHEBI:43474"/>
        <dbReference type="ChEBI" id="CHEBI:57783"/>
        <dbReference type="ChEBI" id="CHEBI:64076"/>
        <dbReference type="ChEBI" id="CHEBI:456215"/>
        <dbReference type="ChEBI" id="CHEBI:456216"/>
        <dbReference type="EC" id="4.2.1.136"/>
    </reaction>
</comment>
<dbReference type="PANTHER" id="PTHR12592:SF0">
    <property type="entry name" value="ATP-DEPENDENT (S)-NAD(P)H-HYDRATE DEHYDRATASE"/>
    <property type="match status" value="1"/>
</dbReference>
<evidence type="ECO:0000256" key="1">
    <source>
        <dbReference type="ARBA" id="ARBA00022741"/>
    </source>
</evidence>
<accession>A0ABQ2HHU2</accession>
<dbReference type="PROSITE" id="PS51383">
    <property type="entry name" value="YJEF_C_3"/>
    <property type="match status" value="1"/>
</dbReference>
<dbReference type="EMBL" id="BMNZ01000001">
    <property type="protein sequence ID" value="GGM82188.1"/>
    <property type="molecule type" value="Genomic_DNA"/>
</dbReference>
<sequence length="298" mass="30265">MQNETPVPVDPQLLRSMPLPATDGDKSARGTVLVVGGARQTPGAVLLAAETALRLGAGKVQVATAEDTAAAVAAALPEAFVEPLPATNDGELAVAGADRVVELAEGADVVLAGCGLGDPEAANLFLAHVIPQIEVDLVLDALGTAYLTDRADGVRHLAGRVLLTPNVTEVAAMLGRSEKAVEKDLLSAVRELAEATGAVVLSGSDTSYVATADGDAWCSDAGPTSLATAGSGDVKAGAVAGLVGRGASPQVAALWGAWIHARAGERLERSRPGFLARDVVLAIPEELARTETEQHGRD</sequence>
<organism evidence="9 10">
    <name type="scientific">Terrabacter tumescens</name>
    <dbReference type="NCBI Taxonomy" id="60443"/>
    <lineage>
        <taxon>Bacteria</taxon>
        <taxon>Bacillati</taxon>
        <taxon>Actinomycetota</taxon>
        <taxon>Actinomycetes</taxon>
        <taxon>Micrococcales</taxon>
        <taxon>Intrasporangiaceae</taxon>
        <taxon>Terrabacter</taxon>
    </lineage>
</organism>
<dbReference type="PANTHER" id="PTHR12592">
    <property type="entry name" value="ATP-DEPENDENT (S)-NAD(P)H-HYDRATE DEHYDRATASE FAMILY MEMBER"/>
    <property type="match status" value="1"/>
</dbReference>
<feature type="domain" description="YjeF C-terminal" evidence="8">
    <location>
        <begin position="9"/>
        <end position="290"/>
    </location>
</feature>
<comment type="cofactor">
    <cofactor evidence="6">
        <name>Mg(2+)</name>
        <dbReference type="ChEBI" id="CHEBI:18420"/>
    </cofactor>
</comment>
<keyword evidence="3 6" id="KW-0521">NADP</keyword>
<dbReference type="NCBIfam" id="TIGR00196">
    <property type="entry name" value="yjeF_cterm"/>
    <property type="match status" value="1"/>
</dbReference>